<protein>
    <submittedName>
        <fullName evidence="1">Uncharacterized protein</fullName>
    </submittedName>
</protein>
<evidence type="ECO:0000313" key="2">
    <source>
        <dbReference type="Proteomes" id="UP000739180"/>
    </source>
</evidence>
<comment type="caution">
    <text evidence="1">The sequence shown here is derived from an EMBL/GenBank/DDBJ whole genome shotgun (WGS) entry which is preliminary data.</text>
</comment>
<organism evidence="1 2">
    <name type="scientific">Alloalcanivorax gelatiniphagus</name>
    <dbReference type="NCBI Taxonomy" id="1194167"/>
    <lineage>
        <taxon>Bacteria</taxon>
        <taxon>Pseudomonadati</taxon>
        <taxon>Pseudomonadota</taxon>
        <taxon>Gammaproteobacteria</taxon>
        <taxon>Oceanospirillales</taxon>
        <taxon>Alcanivoracaceae</taxon>
        <taxon>Alloalcanivorax</taxon>
    </lineage>
</organism>
<dbReference type="EMBL" id="VCQT01000038">
    <property type="protein sequence ID" value="TMW11944.1"/>
    <property type="molecule type" value="Genomic_DNA"/>
</dbReference>
<keyword evidence="2" id="KW-1185">Reference proteome</keyword>
<gene>
    <name evidence="1" type="ORF">FGS76_13030</name>
</gene>
<evidence type="ECO:0000313" key="1">
    <source>
        <dbReference type="EMBL" id="TMW11944.1"/>
    </source>
</evidence>
<reference evidence="1 2" key="1">
    <citation type="submission" date="2019-05" db="EMBL/GenBank/DDBJ databases">
        <title>Genome of Alcanivorax gelatiniphagus, an oil degrading marine bacteria.</title>
        <authorList>
            <person name="Kwon K.K."/>
        </authorList>
    </citation>
    <scope>NUCLEOTIDE SEQUENCE [LARGE SCALE GENOMIC DNA]</scope>
    <source>
        <strain evidence="1 2">MEBiC 08158</strain>
    </source>
</reference>
<name>A0ABY2XJ74_9GAMM</name>
<sequence length="182" mass="20000">MAGSEAEAVGWLSQTIVRPGWPIGAEMGSTTFDDFDHFLDGKDYDSQDWCDGGEAEDAEELLAQFEAGDWQALKEAWRSRGQLWQGCLATILCPQQGHHAQDILVDMAGCDNPDIAFEAMAVICFYCGVNADRRGPFYDASIVHDEFRARLSANRAFVESLPEKGKAIGAGYDMLQSILRGV</sequence>
<dbReference type="RefSeq" id="WP_138773089.1">
    <property type="nucleotide sequence ID" value="NZ_JBHSSX010000003.1"/>
</dbReference>
<accession>A0ABY2XJ74</accession>
<proteinExistence type="predicted"/>
<dbReference type="Proteomes" id="UP000739180">
    <property type="component" value="Unassembled WGS sequence"/>
</dbReference>